<dbReference type="InterPro" id="IPR024083">
    <property type="entry name" value="Fumarase/histidase_N"/>
</dbReference>
<dbReference type="Gene3D" id="1.10.275.10">
    <property type="entry name" value="Fumarase/aspartase (N-terminal domain)"/>
    <property type="match status" value="1"/>
</dbReference>
<evidence type="ECO:0000313" key="2">
    <source>
        <dbReference type="EMBL" id="MBR8645599.1"/>
    </source>
</evidence>
<dbReference type="InterPro" id="IPR001106">
    <property type="entry name" value="Aromatic_Lyase"/>
</dbReference>
<comment type="caution">
    <text evidence="2">The sequence shown here is derived from an EMBL/GenBank/DDBJ whole genome shotgun (WGS) entry which is preliminary data.</text>
</comment>
<accession>A0A941JBB7</accession>
<organism evidence="2 3">
    <name type="scientific">Peribacillus frigoritolerans</name>
    <dbReference type="NCBI Taxonomy" id="450367"/>
    <lineage>
        <taxon>Bacteria</taxon>
        <taxon>Bacillati</taxon>
        <taxon>Bacillota</taxon>
        <taxon>Bacilli</taxon>
        <taxon>Bacillales</taxon>
        <taxon>Bacillaceae</taxon>
        <taxon>Peribacillus</taxon>
    </lineage>
</organism>
<dbReference type="GO" id="GO:0016841">
    <property type="term" value="F:ammonia-lyase activity"/>
    <property type="evidence" value="ECO:0007669"/>
    <property type="project" value="UniProtKB-ARBA"/>
</dbReference>
<keyword evidence="1 2" id="KW-0456">Lyase</keyword>
<reference evidence="2" key="1">
    <citation type="submission" date="2021-04" db="EMBL/GenBank/DDBJ databases">
        <title>Whole genome sequencing of Enterococci isolates from hospitalized patients.</title>
        <authorList>
            <person name="Ogoti B.M."/>
            <person name="Onyambu F.G."/>
        </authorList>
    </citation>
    <scope>NUCLEOTIDE SEQUENCE</scope>
    <source>
        <strain evidence="2">242</strain>
    </source>
</reference>
<gene>
    <name evidence="2" type="ORF">KEH51_20820</name>
</gene>
<proteinExistence type="predicted"/>
<name>A0A941JBB7_9BACI</name>
<protein>
    <submittedName>
        <fullName evidence="2">Aromatic amino acid lyase</fullName>
    </submittedName>
</protein>
<dbReference type="AlphaFoldDB" id="A0A941JBB7"/>
<dbReference type="CDD" id="cd01594">
    <property type="entry name" value="Lyase_I_like"/>
    <property type="match status" value="1"/>
</dbReference>
<dbReference type="InterPro" id="IPR008948">
    <property type="entry name" value="L-Aspartase-like"/>
</dbReference>
<dbReference type="Gene3D" id="1.20.200.10">
    <property type="entry name" value="Fumarase/aspartase (Central domain)"/>
    <property type="match status" value="1"/>
</dbReference>
<dbReference type="EMBL" id="JAGTPW010000043">
    <property type="protein sequence ID" value="MBR8645599.1"/>
    <property type="molecule type" value="Genomic_DNA"/>
</dbReference>
<evidence type="ECO:0000313" key="3">
    <source>
        <dbReference type="Proteomes" id="UP000680045"/>
    </source>
</evidence>
<dbReference type="SUPFAM" id="SSF48557">
    <property type="entry name" value="L-aspartase-like"/>
    <property type="match status" value="1"/>
</dbReference>
<evidence type="ECO:0000256" key="1">
    <source>
        <dbReference type="ARBA" id="ARBA00023239"/>
    </source>
</evidence>
<dbReference type="Pfam" id="PF00221">
    <property type="entry name" value="Lyase_aromatic"/>
    <property type="match status" value="1"/>
</dbReference>
<sequence>MMILVNLGQGYSGVRLQVLNLIASLLNHDIIPFVPGDGSVGYLSPEAHMALVVMGEGKAWYEDELMPGMEALRKAGLAPVTLGAKEGLALTSGTTSVTAMAVLALYNSIQAAKTADITGAMSLEVLKGTIKAFDPRPHSLKNMRNRLRQPEMYQGF</sequence>
<dbReference type="PANTHER" id="PTHR10362">
    <property type="entry name" value="HISTIDINE AMMONIA-LYASE"/>
    <property type="match status" value="1"/>
</dbReference>
<dbReference type="Proteomes" id="UP000680045">
    <property type="component" value="Unassembled WGS sequence"/>
</dbReference>